<comment type="similarity">
    <text evidence="1 4">Belongs to the bacterial histone-like protein family.</text>
</comment>
<dbReference type="EMBL" id="JAPFQI010000028">
    <property type="protein sequence ID" value="MCW8088179.1"/>
    <property type="molecule type" value="Genomic_DNA"/>
</dbReference>
<dbReference type="Gene3D" id="4.10.520.10">
    <property type="entry name" value="IHF-like DNA-binding proteins"/>
    <property type="match status" value="1"/>
</dbReference>
<comment type="caution">
    <text evidence="5">The sequence shown here is derived from an EMBL/GenBank/DDBJ whole genome shotgun (WGS) entry which is preliminary data.</text>
</comment>
<dbReference type="GO" id="GO:0003677">
    <property type="term" value="F:DNA binding"/>
    <property type="evidence" value="ECO:0007669"/>
    <property type="project" value="UniProtKB-KW"/>
</dbReference>
<evidence type="ECO:0000256" key="2">
    <source>
        <dbReference type="ARBA" id="ARBA00023067"/>
    </source>
</evidence>
<evidence type="ECO:0000313" key="6">
    <source>
        <dbReference type="Proteomes" id="UP001526430"/>
    </source>
</evidence>
<sequence length="141" mass="15246">MLLRLHLHPAREEAFPITADWASTEGARRASDFGRDETMSKALIVETIKANVEISGVAATRLAGEILGALRDELVKEGRLALPEIGSLTVRERAARSGFNPRTQEKIKIKAGAAIKFRPSVSLKTDAMAGLKKAKRKAAKG</sequence>
<dbReference type="Proteomes" id="UP001526430">
    <property type="component" value="Unassembled WGS sequence"/>
</dbReference>
<keyword evidence="6" id="KW-1185">Reference proteome</keyword>
<evidence type="ECO:0000256" key="1">
    <source>
        <dbReference type="ARBA" id="ARBA00010529"/>
    </source>
</evidence>
<keyword evidence="2" id="KW-0226">DNA condensation</keyword>
<accession>A0ABT3P327</accession>
<reference evidence="5 6" key="1">
    <citation type="submission" date="2022-10" db="EMBL/GenBank/DDBJ databases">
        <title>Roseococcus glaciei nov., sp. nov., isolated from glacier.</title>
        <authorList>
            <person name="Liu Q."/>
            <person name="Xin Y.-H."/>
        </authorList>
    </citation>
    <scope>NUCLEOTIDE SEQUENCE [LARGE SCALE GENOMIC DNA]</scope>
    <source>
        <strain evidence="5 6">MDT2-1-1</strain>
    </source>
</reference>
<protein>
    <submittedName>
        <fullName evidence="5">HU family DNA-binding protein</fullName>
    </submittedName>
</protein>
<evidence type="ECO:0000256" key="4">
    <source>
        <dbReference type="RuleBase" id="RU003939"/>
    </source>
</evidence>
<dbReference type="SUPFAM" id="SSF47729">
    <property type="entry name" value="IHF-like DNA-binding proteins"/>
    <property type="match status" value="1"/>
</dbReference>
<dbReference type="InterPro" id="IPR010992">
    <property type="entry name" value="IHF-like_DNA-bd_dom_sf"/>
</dbReference>
<proteinExistence type="inferred from homology"/>
<keyword evidence="3 5" id="KW-0238">DNA-binding</keyword>
<name>A0ABT3P327_9PROT</name>
<dbReference type="PANTHER" id="PTHR33175:SF3">
    <property type="entry name" value="DNA-BINDING PROTEIN HU-BETA"/>
    <property type="match status" value="1"/>
</dbReference>
<evidence type="ECO:0000313" key="5">
    <source>
        <dbReference type="EMBL" id="MCW8088179.1"/>
    </source>
</evidence>
<dbReference type="InterPro" id="IPR000119">
    <property type="entry name" value="Hist_DNA-bd"/>
</dbReference>
<evidence type="ECO:0000256" key="3">
    <source>
        <dbReference type="ARBA" id="ARBA00023125"/>
    </source>
</evidence>
<dbReference type="SMART" id="SM00411">
    <property type="entry name" value="BHL"/>
    <property type="match status" value="1"/>
</dbReference>
<dbReference type="PANTHER" id="PTHR33175">
    <property type="entry name" value="DNA-BINDING PROTEIN HU"/>
    <property type="match status" value="1"/>
</dbReference>
<organism evidence="5 6">
    <name type="scientific">Sabulicella glaciei</name>
    <dbReference type="NCBI Taxonomy" id="2984948"/>
    <lineage>
        <taxon>Bacteria</taxon>
        <taxon>Pseudomonadati</taxon>
        <taxon>Pseudomonadota</taxon>
        <taxon>Alphaproteobacteria</taxon>
        <taxon>Acetobacterales</taxon>
        <taxon>Acetobacteraceae</taxon>
        <taxon>Sabulicella</taxon>
    </lineage>
</organism>
<gene>
    <name evidence="5" type="ORF">OF850_21520</name>
</gene>
<dbReference type="Pfam" id="PF00216">
    <property type="entry name" value="Bac_DNA_binding"/>
    <property type="match status" value="1"/>
</dbReference>